<feature type="region of interest" description="Disordered" evidence="1">
    <location>
        <begin position="1"/>
        <end position="24"/>
    </location>
</feature>
<keyword evidence="2" id="KW-0812">Transmembrane</keyword>
<proteinExistence type="predicted"/>
<evidence type="ECO:0000313" key="3">
    <source>
        <dbReference type="EMBL" id="WUS56167.1"/>
    </source>
</evidence>
<evidence type="ECO:0000256" key="2">
    <source>
        <dbReference type="SAM" id="Phobius"/>
    </source>
</evidence>
<keyword evidence="4" id="KW-1185">Reference proteome</keyword>
<dbReference type="Proteomes" id="UP001432014">
    <property type="component" value="Chromosome"/>
</dbReference>
<evidence type="ECO:0000313" key="4">
    <source>
        <dbReference type="Proteomes" id="UP001432014"/>
    </source>
</evidence>
<reference evidence="3 4" key="1">
    <citation type="submission" date="2022-10" db="EMBL/GenBank/DDBJ databases">
        <title>The complete genomes of actinobacterial strains from the NBC collection.</title>
        <authorList>
            <person name="Joergensen T.S."/>
            <person name="Alvarez Arevalo M."/>
            <person name="Sterndorff E.B."/>
            <person name="Faurdal D."/>
            <person name="Vuksanovic O."/>
            <person name="Mourched A.-S."/>
            <person name="Charusanti P."/>
            <person name="Shaw S."/>
            <person name="Blin K."/>
            <person name="Weber T."/>
        </authorList>
    </citation>
    <scope>NUCLEOTIDE SEQUENCE [LARGE SCALE GENOMIC DNA]</scope>
    <source>
        <strain evidence="3 4">NBC_01247</strain>
    </source>
</reference>
<keyword evidence="2" id="KW-1133">Transmembrane helix</keyword>
<accession>A0ABZ1W5Q0</accession>
<protein>
    <submittedName>
        <fullName evidence="3">Uncharacterized protein</fullName>
    </submittedName>
</protein>
<dbReference type="EMBL" id="CP108482">
    <property type="protein sequence ID" value="WUS56167.1"/>
    <property type="molecule type" value="Genomic_DNA"/>
</dbReference>
<feature type="transmembrane region" description="Helical" evidence="2">
    <location>
        <begin position="25"/>
        <end position="47"/>
    </location>
</feature>
<name>A0ABZ1W5Q0_9ACTN</name>
<organism evidence="3 4">
    <name type="scientific">Kitasatospora herbaricolor</name>
    <dbReference type="NCBI Taxonomy" id="68217"/>
    <lineage>
        <taxon>Bacteria</taxon>
        <taxon>Bacillati</taxon>
        <taxon>Actinomycetota</taxon>
        <taxon>Actinomycetes</taxon>
        <taxon>Kitasatosporales</taxon>
        <taxon>Streptomycetaceae</taxon>
        <taxon>Kitasatospora</taxon>
    </lineage>
</organism>
<gene>
    <name evidence="3" type="ORF">OG469_11880</name>
</gene>
<evidence type="ECO:0000256" key="1">
    <source>
        <dbReference type="SAM" id="MobiDB-lite"/>
    </source>
</evidence>
<keyword evidence="2" id="KW-0472">Membrane</keyword>
<dbReference type="RefSeq" id="WP_329499226.1">
    <property type="nucleotide sequence ID" value="NZ_CP108460.1"/>
</dbReference>
<sequence>MGPLKAVGRPGRPQEDGPARGHGRAALGGLAGGLLLGLAAASVLALLRDGRRRVHLRRARQLLAEPESGQLPPPGWP</sequence>